<feature type="region of interest" description="Disordered" evidence="1">
    <location>
        <begin position="1"/>
        <end position="75"/>
    </location>
</feature>
<proteinExistence type="predicted"/>
<evidence type="ECO:0000313" key="2">
    <source>
        <dbReference type="EMBL" id="KRY08847.1"/>
    </source>
</evidence>
<evidence type="ECO:0000256" key="1">
    <source>
        <dbReference type="SAM" id="MobiDB-lite"/>
    </source>
</evidence>
<organism evidence="2 3">
    <name type="scientific">Trichinella patagoniensis</name>
    <dbReference type="NCBI Taxonomy" id="990121"/>
    <lineage>
        <taxon>Eukaryota</taxon>
        <taxon>Metazoa</taxon>
        <taxon>Ecdysozoa</taxon>
        <taxon>Nematoda</taxon>
        <taxon>Enoplea</taxon>
        <taxon>Dorylaimia</taxon>
        <taxon>Trichinellida</taxon>
        <taxon>Trichinellidae</taxon>
        <taxon>Trichinella</taxon>
    </lineage>
</organism>
<keyword evidence="3" id="KW-1185">Reference proteome</keyword>
<dbReference type="EMBL" id="JYDQ01000306">
    <property type="protein sequence ID" value="KRY08847.1"/>
    <property type="molecule type" value="Genomic_DNA"/>
</dbReference>
<protein>
    <submittedName>
        <fullName evidence="2">Uncharacterized protein</fullName>
    </submittedName>
</protein>
<comment type="caution">
    <text evidence="2">The sequence shown here is derived from an EMBL/GenBank/DDBJ whole genome shotgun (WGS) entry which is preliminary data.</text>
</comment>
<name>A0A0V0Z8Q4_9BILA</name>
<dbReference type="AlphaFoldDB" id="A0A0V0Z8Q4"/>
<feature type="compositionally biased region" description="Basic and acidic residues" evidence="1">
    <location>
        <begin position="64"/>
        <end position="75"/>
    </location>
</feature>
<gene>
    <name evidence="2" type="ORF">T12_13414</name>
</gene>
<accession>A0A0V0Z8Q4</accession>
<dbReference type="Proteomes" id="UP000054783">
    <property type="component" value="Unassembled WGS sequence"/>
</dbReference>
<sequence>MAGCLSDCSGAGLESGRSGKEGRKVRAGTGRPLYIQPGVQGTPLRAPSAGAGDSHKGTAAGGKCNRDQARPAENS</sequence>
<reference evidence="2 3" key="1">
    <citation type="submission" date="2015-01" db="EMBL/GenBank/DDBJ databases">
        <title>Evolution of Trichinella species and genotypes.</title>
        <authorList>
            <person name="Korhonen P.K."/>
            <person name="Edoardo P."/>
            <person name="Giuseppe L.R."/>
            <person name="Gasser R.B."/>
        </authorList>
    </citation>
    <scope>NUCLEOTIDE SEQUENCE [LARGE SCALE GENOMIC DNA]</scope>
    <source>
        <strain evidence="2">ISS2496</strain>
    </source>
</reference>
<evidence type="ECO:0000313" key="3">
    <source>
        <dbReference type="Proteomes" id="UP000054783"/>
    </source>
</evidence>